<comment type="subcellular location">
    <subcellularLocation>
        <location evidence="9">Cytoplasm</location>
    </subcellularLocation>
</comment>
<evidence type="ECO:0000256" key="4">
    <source>
        <dbReference type="ARBA" id="ARBA00022603"/>
    </source>
</evidence>
<keyword evidence="5 9" id="KW-0808">Transferase</keyword>
<dbReference type="GO" id="GO:0003908">
    <property type="term" value="F:methylated-DNA-[protein]-cysteine S-methyltransferase activity"/>
    <property type="evidence" value="ECO:0007669"/>
    <property type="project" value="UniProtKB-UniRule"/>
</dbReference>
<dbReference type="AlphaFoldDB" id="A0A7X0JUB1"/>
<dbReference type="GO" id="GO:0005737">
    <property type="term" value="C:cytoplasm"/>
    <property type="evidence" value="ECO:0007669"/>
    <property type="project" value="UniProtKB-SubCell"/>
</dbReference>
<dbReference type="Pfam" id="PF02870">
    <property type="entry name" value="Methyltransf_1N"/>
    <property type="match status" value="1"/>
</dbReference>
<dbReference type="InterPro" id="IPR014048">
    <property type="entry name" value="MethylDNA_cys_MeTrfase_DNA-bd"/>
</dbReference>
<dbReference type="HAMAP" id="MF_00772">
    <property type="entry name" value="OGT"/>
    <property type="match status" value="1"/>
</dbReference>
<dbReference type="InterPro" id="IPR023546">
    <property type="entry name" value="MGMT"/>
</dbReference>
<reference evidence="12 13" key="1">
    <citation type="submission" date="2020-08" db="EMBL/GenBank/DDBJ databases">
        <title>Genomic Encyclopedia of Type Strains, Phase IV (KMG-IV): sequencing the most valuable type-strain genomes for metagenomic binning, comparative biology and taxonomic classification.</title>
        <authorList>
            <person name="Goeker M."/>
        </authorList>
    </citation>
    <scope>NUCLEOTIDE SEQUENCE [LARGE SCALE GENOMIC DNA]</scope>
    <source>
        <strain evidence="12 13">DSM 22368</strain>
    </source>
</reference>
<dbReference type="PANTHER" id="PTHR10815:SF5">
    <property type="entry name" value="METHYLATED-DNA--PROTEIN-CYSTEINE METHYLTRANSFERASE"/>
    <property type="match status" value="1"/>
</dbReference>
<evidence type="ECO:0000256" key="3">
    <source>
        <dbReference type="ARBA" id="ARBA00022490"/>
    </source>
</evidence>
<keyword evidence="4 9" id="KW-0489">Methyltransferase</keyword>
<evidence type="ECO:0000259" key="10">
    <source>
        <dbReference type="Pfam" id="PF01035"/>
    </source>
</evidence>
<dbReference type="InterPro" id="IPR008332">
    <property type="entry name" value="MethylG_MeTrfase_N"/>
</dbReference>
<feature type="domain" description="Methylguanine DNA methyltransferase ribonuclease-like" evidence="11">
    <location>
        <begin position="10"/>
        <end position="69"/>
    </location>
</feature>
<feature type="domain" description="Methylated-DNA-[protein]-cysteine S-methyltransferase DNA binding" evidence="10">
    <location>
        <begin position="75"/>
        <end position="154"/>
    </location>
</feature>
<dbReference type="InterPro" id="IPR036631">
    <property type="entry name" value="MGMT_N_sf"/>
</dbReference>
<dbReference type="InterPro" id="IPR001497">
    <property type="entry name" value="MethylDNA_cys_MeTrfase_AS"/>
</dbReference>
<name>A0A7X0JUB1_9GAMM</name>
<evidence type="ECO:0000256" key="2">
    <source>
        <dbReference type="ARBA" id="ARBA00008711"/>
    </source>
</evidence>
<comment type="catalytic activity">
    <reaction evidence="8 9">
        <text>a 6-O-methyl-2'-deoxyguanosine in DNA + L-cysteinyl-[protein] = S-methyl-L-cysteinyl-[protein] + a 2'-deoxyguanosine in DNA</text>
        <dbReference type="Rhea" id="RHEA:24000"/>
        <dbReference type="Rhea" id="RHEA-COMP:10131"/>
        <dbReference type="Rhea" id="RHEA-COMP:10132"/>
        <dbReference type="Rhea" id="RHEA-COMP:11367"/>
        <dbReference type="Rhea" id="RHEA-COMP:11368"/>
        <dbReference type="ChEBI" id="CHEBI:29950"/>
        <dbReference type="ChEBI" id="CHEBI:82612"/>
        <dbReference type="ChEBI" id="CHEBI:85445"/>
        <dbReference type="ChEBI" id="CHEBI:85448"/>
        <dbReference type="EC" id="2.1.1.63"/>
    </reaction>
</comment>
<sequence>MSASRYPFREFIDTPVGCLQICADDDGIAALLYAPEDGAQEESNAHTRQAKQQLEEYFQGKRQHFDLSISVKGTDFQQSVWQQLKAIPYGECRSYADIANILDKPKAVRAVGAANGRNPLPIIVPCHRVIGSNGALTGFAGGLDMKEWLLRHEGYLMI</sequence>
<dbReference type="GO" id="GO:0032259">
    <property type="term" value="P:methylation"/>
    <property type="evidence" value="ECO:0007669"/>
    <property type="project" value="UniProtKB-KW"/>
</dbReference>
<evidence type="ECO:0000313" key="12">
    <source>
        <dbReference type="EMBL" id="MBB6522417.1"/>
    </source>
</evidence>
<dbReference type="NCBIfam" id="TIGR00589">
    <property type="entry name" value="ogt"/>
    <property type="match status" value="1"/>
</dbReference>
<dbReference type="SUPFAM" id="SSF53155">
    <property type="entry name" value="Methylated DNA-protein cysteine methyltransferase domain"/>
    <property type="match status" value="1"/>
</dbReference>
<protein>
    <recommendedName>
        <fullName evidence="9">Methylated-DNA--protein-cysteine methyltransferase</fullName>
        <ecNumber evidence="9">2.1.1.63</ecNumber>
    </recommendedName>
    <alternativeName>
        <fullName evidence="9">6-O-methylguanine-DNA methyltransferase</fullName>
        <shortName evidence="9">MGMT</shortName>
    </alternativeName>
    <alternativeName>
        <fullName evidence="9">O-6-methylguanine-DNA-alkyltransferase</fullName>
    </alternativeName>
</protein>
<dbReference type="Proteomes" id="UP000528457">
    <property type="component" value="Unassembled WGS sequence"/>
</dbReference>
<keyword evidence="7 9" id="KW-0234">DNA repair</keyword>
<dbReference type="PANTHER" id="PTHR10815">
    <property type="entry name" value="METHYLATED-DNA--PROTEIN-CYSTEINE METHYLTRANSFERASE"/>
    <property type="match status" value="1"/>
</dbReference>
<dbReference type="InterPro" id="IPR036217">
    <property type="entry name" value="MethylDNA_cys_MeTrfase_DNAb"/>
</dbReference>
<evidence type="ECO:0000256" key="5">
    <source>
        <dbReference type="ARBA" id="ARBA00022679"/>
    </source>
</evidence>
<comment type="caution">
    <text evidence="12">The sequence shown here is derived from an EMBL/GenBank/DDBJ whole genome shotgun (WGS) entry which is preliminary data.</text>
</comment>
<dbReference type="Gene3D" id="3.30.160.70">
    <property type="entry name" value="Methylated DNA-protein cysteine methyltransferase domain"/>
    <property type="match status" value="1"/>
</dbReference>
<keyword evidence="3 9" id="KW-0963">Cytoplasm</keyword>
<proteinExistence type="inferred from homology"/>
<dbReference type="PROSITE" id="PS00374">
    <property type="entry name" value="MGMT"/>
    <property type="match status" value="1"/>
</dbReference>
<organism evidence="12 13">
    <name type="scientific">Pseudoteredinibacter isoporae</name>
    <dbReference type="NCBI Taxonomy" id="570281"/>
    <lineage>
        <taxon>Bacteria</taxon>
        <taxon>Pseudomonadati</taxon>
        <taxon>Pseudomonadota</taxon>
        <taxon>Gammaproteobacteria</taxon>
        <taxon>Cellvibrionales</taxon>
        <taxon>Cellvibrionaceae</taxon>
        <taxon>Pseudoteredinibacter</taxon>
    </lineage>
</organism>
<dbReference type="FunCoup" id="A0A7X0JUB1">
    <property type="interactions" value="110"/>
</dbReference>
<dbReference type="FunFam" id="1.10.10.10:FF:000214">
    <property type="entry name" value="Methylated-DNA--protein-cysteine methyltransferase"/>
    <property type="match status" value="1"/>
</dbReference>
<evidence type="ECO:0000256" key="6">
    <source>
        <dbReference type="ARBA" id="ARBA00022763"/>
    </source>
</evidence>
<comment type="miscellaneous">
    <text evidence="9">This enzyme catalyzes only one turnover and therefore is not strictly catalytic. According to one definition, an enzyme is a biocatalyst that acts repeatedly and over many reaction cycles.</text>
</comment>
<comment type="function">
    <text evidence="9">Involved in the cellular defense against the biological effects of O6-methylguanine (O6-MeG) and O4-methylthymine (O4-MeT) in DNA. Repairs the methylated nucleobase in DNA by stoichiometrically transferring the methyl group to a cysteine residue in the enzyme. This is a suicide reaction: the enzyme is irreversibly inactivated.</text>
</comment>
<evidence type="ECO:0000259" key="11">
    <source>
        <dbReference type="Pfam" id="PF02870"/>
    </source>
</evidence>
<feature type="active site" description="Nucleophile; methyl group acceptor" evidence="9">
    <location>
        <position position="126"/>
    </location>
</feature>
<dbReference type="EC" id="2.1.1.63" evidence="9"/>
<dbReference type="RefSeq" id="WP_166845923.1">
    <property type="nucleotide sequence ID" value="NZ_JAAONY010000002.1"/>
</dbReference>
<evidence type="ECO:0000256" key="9">
    <source>
        <dbReference type="HAMAP-Rule" id="MF_00772"/>
    </source>
</evidence>
<evidence type="ECO:0000256" key="1">
    <source>
        <dbReference type="ARBA" id="ARBA00001286"/>
    </source>
</evidence>
<dbReference type="InParanoid" id="A0A7X0JUB1"/>
<dbReference type="GO" id="GO:0006307">
    <property type="term" value="P:DNA alkylation repair"/>
    <property type="evidence" value="ECO:0007669"/>
    <property type="project" value="UniProtKB-UniRule"/>
</dbReference>
<dbReference type="EMBL" id="JACHHT010000002">
    <property type="protein sequence ID" value="MBB6522417.1"/>
    <property type="molecule type" value="Genomic_DNA"/>
</dbReference>
<gene>
    <name evidence="12" type="ORF">HNR48_002702</name>
</gene>
<keyword evidence="13" id="KW-1185">Reference proteome</keyword>
<dbReference type="SUPFAM" id="SSF46767">
    <property type="entry name" value="Methylated DNA-protein cysteine methyltransferase, C-terminal domain"/>
    <property type="match status" value="1"/>
</dbReference>
<dbReference type="InterPro" id="IPR036388">
    <property type="entry name" value="WH-like_DNA-bd_sf"/>
</dbReference>
<evidence type="ECO:0000256" key="7">
    <source>
        <dbReference type="ARBA" id="ARBA00023204"/>
    </source>
</evidence>
<comment type="catalytic activity">
    <reaction evidence="1 9">
        <text>a 4-O-methyl-thymidine in DNA + L-cysteinyl-[protein] = a thymidine in DNA + S-methyl-L-cysteinyl-[protein]</text>
        <dbReference type="Rhea" id="RHEA:53428"/>
        <dbReference type="Rhea" id="RHEA-COMP:10131"/>
        <dbReference type="Rhea" id="RHEA-COMP:10132"/>
        <dbReference type="Rhea" id="RHEA-COMP:13555"/>
        <dbReference type="Rhea" id="RHEA-COMP:13556"/>
        <dbReference type="ChEBI" id="CHEBI:29950"/>
        <dbReference type="ChEBI" id="CHEBI:82612"/>
        <dbReference type="ChEBI" id="CHEBI:137386"/>
        <dbReference type="ChEBI" id="CHEBI:137387"/>
        <dbReference type="EC" id="2.1.1.63"/>
    </reaction>
</comment>
<dbReference type="CDD" id="cd06445">
    <property type="entry name" value="ATase"/>
    <property type="match status" value="1"/>
</dbReference>
<evidence type="ECO:0000313" key="13">
    <source>
        <dbReference type="Proteomes" id="UP000528457"/>
    </source>
</evidence>
<dbReference type="Pfam" id="PF01035">
    <property type="entry name" value="DNA_binding_1"/>
    <property type="match status" value="1"/>
</dbReference>
<accession>A0A7X0JUB1</accession>
<keyword evidence="6 9" id="KW-0227">DNA damage</keyword>
<evidence type="ECO:0000256" key="8">
    <source>
        <dbReference type="ARBA" id="ARBA00049348"/>
    </source>
</evidence>
<dbReference type="Gene3D" id="1.10.10.10">
    <property type="entry name" value="Winged helix-like DNA-binding domain superfamily/Winged helix DNA-binding domain"/>
    <property type="match status" value="1"/>
</dbReference>
<comment type="similarity">
    <text evidence="2 9">Belongs to the MGMT family.</text>
</comment>